<keyword evidence="9 16" id="KW-0067">ATP-binding</keyword>
<keyword evidence="4" id="KW-1003">Cell membrane</keyword>
<feature type="domain" description="Histidine kinase" evidence="15">
    <location>
        <begin position="126"/>
        <end position="332"/>
    </location>
</feature>
<evidence type="ECO:0000256" key="8">
    <source>
        <dbReference type="ARBA" id="ARBA00022777"/>
    </source>
</evidence>
<dbReference type="GO" id="GO:0005886">
    <property type="term" value="C:plasma membrane"/>
    <property type="evidence" value="ECO:0007669"/>
    <property type="project" value="UniProtKB-SubCell"/>
</dbReference>
<reference evidence="16" key="3">
    <citation type="submission" date="2017-10" db="EMBL/GenBank/DDBJ databases">
        <authorList>
            <person name="Vrbovska V."/>
            <person name="Kovarovic V."/>
            <person name="Indrakova A."/>
        </authorList>
    </citation>
    <scope>NUCLEOTIDE SEQUENCE</scope>
    <source>
        <strain evidence="16">CCM 8730</strain>
    </source>
</reference>
<reference evidence="17" key="4">
    <citation type="submission" date="2022-03" db="EMBL/GenBank/DDBJ databases">
        <title>Complete Genome Sequence of Staphylococcus edaphicus strain CCM 8731.</title>
        <authorList>
            <person name="Rimmer C.O."/>
            <person name="Thomas J.C."/>
        </authorList>
    </citation>
    <scope>NUCLEOTIDE SEQUENCE</scope>
    <source>
        <strain evidence="17">CCM 8731</strain>
    </source>
</reference>
<feature type="transmembrane region" description="Helical" evidence="14">
    <location>
        <begin position="40"/>
        <end position="63"/>
    </location>
</feature>
<evidence type="ECO:0000256" key="1">
    <source>
        <dbReference type="ARBA" id="ARBA00000085"/>
    </source>
</evidence>
<gene>
    <name evidence="16" type="ORF">BTJ66_03005</name>
    <name evidence="17" type="ORF">MNY58_11125</name>
</gene>
<keyword evidence="5" id="KW-0808">Transferase</keyword>
<comment type="subcellular location">
    <subcellularLocation>
        <location evidence="2">Cell membrane</location>
        <topology evidence="2">Multi-pass membrane protein</topology>
    </subcellularLocation>
</comment>
<evidence type="ECO:0000256" key="6">
    <source>
        <dbReference type="ARBA" id="ARBA00022692"/>
    </source>
</evidence>
<evidence type="ECO:0000259" key="15">
    <source>
        <dbReference type="PROSITE" id="PS50109"/>
    </source>
</evidence>
<keyword evidence="10 14" id="KW-1133">Transmembrane helix</keyword>
<name>A0A2C6WQS1_9STAP</name>
<evidence type="ECO:0000313" key="17">
    <source>
        <dbReference type="EMBL" id="UQW81121.1"/>
    </source>
</evidence>
<dbReference type="RefSeq" id="WP_099089513.1">
    <property type="nucleotide sequence ID" value="NZ_CP093217.1"/>
</dbReference>
<reference evidence="18" key="2">
    <citation type="submission" date="2017-10" db="EMBL/GenBank/DDBJ databases">
        <title>Staphylococcus edaphicus sp. nov., isolated in Antarctica, harbouring mecC gene and genomic islands essential in adaptation to extreme environment.</title>
        <authorList>
            <person name="Pantucek R."/>
            <person name="Sedlacek I."/>
            <person name="Indrakova A."/>
            <person name="Vrbovska V."/>
            <person name="Maslanova I."/>
            <person name="Kovarovic V."/>
            <person name="Svec P."/>
            <person name="Kralova S."/>
            <person name="Kristofova L."/>
            <person name="Keklakova J."/>
            <person name="Petras P."/>
            <person name="Doskar J."/>
        </authorList>
    </citation>
    <scope>NUCLEOTIDE SEQUENCE [LARGE SCALE GENOMIC DNA]</scope>
    <source>
        <strain evidence="18">CCM 5085</strain>
    </source>
</reference>
<dbReference type="OrthoDB" id="9780487at2"/>
<evidence type="ECO:0000256" key="12">
    <source>
        <dbReference type="ARBA" id="ARBA00023136"/>
    </source>
</evidence>
<evidence type="ECO:0000313" key="19">
    <source>
        <dbReference type="Proteomes" id="UP001056588"/>
    </source>
</evidence>
<dbReference type="AlphaFoldDB" id="A0A2C6WQS1"/>
<feature type="transmembrane region" description="Helical" evidence="14">
    <location>
        <begin position="15"/>
        <end position="34"/>
    </location>
</feature>
<dbReference type="InterPro" id="IPR004358">
    <property type="entry name" value="Sig_transdc_His_kin-like_C"/>
</dbReference>
<keyword evidence="7" id="KW-0547">Nucleotide-binding</keyword>
<proteinExistence type="predicted"/>
<accession>A0A2C6WQS1</accession>
<keyword evidence="8 17" id="KW-0418">Kinase</keyword>
<protein>
    <recommendedName>
        <fullName evidence="3">histidine kinase</fullName>
        <ecNumber evidence="3">2.7.13.3</ecNumber>
    </recommendedName>
    <alternativeName>
        <fullName evidence="13">Glycopeptide resistance-associated protein S</fullName>
    </alternativeName>
</protein>
<evidence type="ECO:0000313" key="16">
    <source>
        <dbReference type="EMBL" id="PHK50435.1"/>
    </source>
</evidence>
<evidence type="ECO:0000256" key="13">
    <source>
        <dbReference type="ARBA" id="ARBA00042987"/>
    </source>
</evidence>
<dbReference type="SUPFAM" id="SSF55874">
    <property type="entry name" value="ATPase domain of HSP90 chaperone/DNA topoisomerase II/histidine kinase"/>
    <property type="match status" value="1"/>
</dbReference>
<reference evidence="16" key="1">
    <citation type="journal article" date="2017" name="Appl. Environ. Microbiol.">
        <title>Staphylococcus edaphicus sp. nov., isolated in Antarctica, harbours mecC gene and genomic islands with suspected role in adaptation to extreme environment.</title>
        <authorList>
            <person name="Pantucek R."/>
            <person name="Sedlacek I."/>
            <person name="Indrakova A."/>
            <person name="Vrbovska V."/>
            <person name="Maslanova I."/>
            <person name="Kovarovic V."/>
            <person name="Svec P."/>
            <person name="Kralova S."/>
            <person name="Kristofova L."/>
            <person name="Keklakova J."/>
            <person name="Petras P."/>
            <person name="Doskar J."/>
        </authorList>
    </citation>
    <scope>NUCLEOTIDE SEQUENCE</scope>
    <source>
        <strain evidence="16">CCM 8730</strain>
    </source>
</reference>
<evidence type="ECO:0000256" key="10">
    <source>
        <dbReference type="ARBA" id="ARBA00022989"/>
    </source>
</evidence>
<evidence type="ECO:0000256" key="2">
    <source>
        <dbReference type="ARBA" id="ARBA00004651"/>
    </source>
</evidence>
<dbReference type="SMART" id="SM00387">
    <property type="entry name" value="HATPase_c"/>
    <property type="match status" value="1"/>
</dbReference>
<dbReference type="Proteomes" id="UP000223828">
    <property type="component" value="Unassembled WGS sequence"/>
</dbReference>
<evidence type="ECO:0000256" key="14">
    <source>
        <dbReference type="SAM" id="Phobius"/>
    </source>
</evidence>
<evidence type="ECO:0000256" key="4">
    <source>
        <dbReference type="ARBA" id="ARBA00022475"/>
    </source>
</evidence>
<dbReference type="SUPFAM" id="SSF47384">
    <property type="entry name" value="Homodimeric domain of signal transducing histidine kinase"/>
    <property type="match status" value="1"/>
</dbReference>
<keyword evidence="6 14" id="KW-0812">Transmembrane</keyword>
<dbReference type="InterPro" id="IPR036097">
    <property type="entry name" value="HisK_dim/P_sf"/>
</dbReference>
<evidence type="ECO:0000256" key="7">
    <source>
        <dbReference type="ARBA" id="ARBA00022741"/>
    </source>
</evidence>
<dbReference type="InterPro" id="IPR003594">
    <property type="entry name" value="HATPase_dom"/>
</dbReference>
<dbReference type="GO" id="GO:0005524">
    <property type="term" value="F:ATP binding"/>
    <property type="evidence" value="ECO:0007669"/>
    <property type="project" value="UniProtKB-KW"/>
</dbReference>
<organism evidence="16 18">
    <name type="scientific">Staphylococcus edaphicus</name>
    <dbReference type="NCBI Taxonomy" id="1955013"/>
    <lineage>
        <taxon>Bacteria</taxon>
        <taxon>Bacillati</taxon>
        <taxon>Bacillota</taxon>
        <taxon>Bacilli</taxon>
        <taxon>Bacillales</taxon>
        <taxon>Staphylococcaceae</taxon>
        <taxon>Staphylococcus</taxon>
    </lineage>
</organism>
<evidence type="ECO:0000313" key="18">
    <source>
        <dbReference type="Proteomes" id="UP000223828"/>
    </source>
</evidence>
<keyword evidence="19" id="KW-1185">Reference proteome</keyword>
<evidence type="ECO:0000256" key="3">
    <source>
        <dbReference type="ARBA" id="ARBA00012438"/>
    </source>
</evidence>
<dbReference type="InterPro" id="IPR036890">
    <property type="entry name" value="HATPase_C_sf"/>
</dbReference>
<dbReference type="EC" id="2.7.13.3" evidence="3"/>
<dbReference type="PANTHER" id="PTHR45453">
    <property type="entry name" value="PHOSPHATE REGULON SENSOR PROTEIN PHOR"/>
    <property type="match status" value="1"/>
</dbReference>
<dbReference type="InterPro" id="IPR005467">
    <property type="entry name" value="His_kinase_dom"/>
</dbReference>
<evidence type="ECO:0000256" key="9">
    <source>
        <dbReference type="ARBA" id="ARBA00022840"/>
    </source>
</evidence>
<evidence type="ECO:0000256" key="5">
    <source>
        <dbReference type="ARBA" id="ARBA00022679"/>
    </source>
</evidence>
<dbReference type="GO" id="GO:0016036">
    <property type="term" value="P:cellular response to phosphate starvation"/>
    <property type="evidence" value="ECO:0007669"/>
    <property type="project" value="TreeGrafter"/>
</dbReference>
<dbReference type="EMBL" id="CP093217">
    <property type="protein sequence ID" value="UQW81121.1"/>
    <property type="molecule type" value="Genomic_DNA"/>
</dbReference>
<dbReference type="PROSITE" id="PS50109">
    <property type="entry name" value="HIS_KIN"/>
    <property type="match status" value="1"/>
</dbReference>
<dbReference type="PRINTS" id="PR00344">
    <property type="entry name" value="BCTRLSENSOR"/>
</dbReference>
<dbReference type="Pfam" id="PF02518">
    <property type="entry name" value="HATPase_c"/>
    <property type="match status" value="1"/>
</dbReference>
<comment type="catalytic activity">
    <reaction evidence="1">
        <text>ATP + protein L-histidine = ADP + protein N-phospho-L-histidine.</text>
        <dbReference type="EC" id="2.7.13.3"/>
    </reaction>
</comment>
<dbReference type="Gene3D" id="3.30.565.10">
    <property type="entry name" value="Histidine kinase-like ATPase, C-terminal domain"/>
    <property type="match status" value="1"/>
</dbReference>
<sequence>MANLKWIILFLHSRIYWILWLLFLHFIFLGIAYLDYDISVYSIFYIIILNIGISVLFLLFTYLKEVKFFKHLDENIEPEALKHKALADTPFQQEMVNYLYGQITTQKALVTHQKQQIQSTEAALTDFVHDIKTPVTAMKLLIEKEQDVSRKRALLYEWTRINDMLDRQLFLTRLESQNKDMYFEHVALKRLVIEEIQITRYISQSKGIGFDLDFEDEFNVYTDTKWCRMMIRQVLSNGVKYSEESTIHIRAFKEAGQVVLEIVDEGKGISKKDLPRIFEKGFTSTTDRNRTSSSGLGLYLVNHVKDKLSISVQITSEVEEGTAVKFIFPNQNEIVSKLSENI</sequence>
<keyword evidence="11" id="KW-0902">Two-component regulatory system</keyword>
<dbReference type="PANTHER" id="PTHR45453:SF2">
    <property type="entry name" value="HISTIDINE KINASE"/>
    <property type="match status" value="1"/>
</dbReference>
<dbReference type="GO" id="GO:0004721">
    <property type="term" value="F:phosphoprotein phosphatase activity"/>
    <property type="evidence" value="ECO:0007669"/>
    <property type="project" value="TreeGrafter"/>
</dbReference>
<dbReference type="InterPro" id="IPR050351">
    <property type="entry name" value="BphY/WalK/GraS-like"/>
</dbReference>
<keyword evidence="12 14" id="KW-0472">Membrane</keyword>
<dbReference type="GO" id="GO:0000155">
    <property type="term" value="F:phosphorelay sensor kinase activity"/>
    <property type="evidence" value="ECO:0007669"/>
    <property type="project" value="InterPro"/>
</dbReference>
<evidence type="ECO:0000256" key="11">
    <source>
        <dbReference type="ARBA" id="ARBA00023012"/>
    </source>
</evidence>
<dbReference type="EMBL" id="MRZN01000003">
    <property type="protein sequence ID" value="PHK50435.1"/>
    <property type="molecule type" value="Genomic_DNA"/>
</dbReference>
<dbReference type="Proteomes" id="UP001056588">
    <property type="component" value="Chromosome"/>
</dbReference>